<dbReference type="Pfam" id="PF23019">
    <property type="entry name" value="DUF7033"/>
    <property type="match status" value="1"/>
</dbReference>
<dbReference type="InterPro" id="IPR011330">
    <property type="entry name" value="Glyco_hydro/deAcase_b/a-brl"/>
</dbReference>
<gene>
    <name evidence="2" type="ordered locus">Halhy_1889</name>
</gene>
<dbReference type="EMBL" id="CP002691">
    <property type="protein sequence ID" value="AEE49774.1"/>
    <property type="molecule type" value="Genomic_DNA"/>
</dbReference>
<feature type="domain" description="DUF7033" evidence="1">
    <location>
        <begin position="99"/>
        <end position="184"/>
    </location>
</feature>
<protein>
    <recommendedName>
        <fullName evidence="1">DUF7033 domain-containing protein</fullName>
    </recommendedName>
</protein>
<dbReference type="eggNOG" id="COG0726">
    <property type="taxonomic scope" value="Bacteria"/>
</dbReference>
<dbReference type="CDD" id="cd10931">
    <property type="entry name" value="CE4_u7"/>
    <property type="match status" value="1"/>
</dbReference>
<evidence type="ECO:0000313" key="3">
    <source>
        <dbReference type="Proteomes" id="UP000008461"/>
    </source>
</evidence>
<dbReference type="KEGG" id="hhy:Halhy_1889"/>
<dbReference type="InterPro" id="IPR054297">
    <property type="entry name" value="DUF7033"/>
</dbReference>
<sequence>MRIIFFSPHHSPRLDYVLKVIFEHINPHPYEWLYDENAYLRSSGAKINYSKAPIDPTEVWINPETLLFETNLALQPVQVKWVDGCPWLYFGEKKPGQLPADVFASSFYLLSRYEEYLPFTPDRHGRFTAANSLAQREGFLQLALVQRWVQALFQALQAQHSEFQWQPLAYHFAPTYDVDMPWLFCYRPWWKQLGGALRDLFFGKTQRLQDRWKAWKNPHSDPFYTFAQLMDWHKKYNLNPRFFFLMGDASTYDTNPSHQLPAQQALIRELAALYPIGIHPSYLSNAAPTRILLEKERLEKITGLPTEHSRQHFLKLRFPETYRHLIAAGIQADYSMGYADDTGFRAGTGVPFPWYDLEREECTALMIHPFVAMDVTLQQYLGMNAAEALARIKDLQREISSLGGPFCLLWHNSSFYPEDGWEGWKEMYEEVLRFCGK</sequence>
<keyword evidence="3" id="KW-1185">Reference proteome</keyword>
<dbReference type="SUPFAM" id="SSF88713">
    <property type="entry name" value="Glycoside hydrolase/deacetylase"/>
    <property type="match status" value="1"/>
</dbReference>
<dbReference type="Gene3D" id="3.20.20.370">
    <property type="entry name" value="Glycoside hydrolase/deacetylase"/>
    <property type="match status" value="1"/>
</dbReference>
<dbReference type="OrthoDB" id="5573484at2"/>
<evidence type="ECO:0000313" key="2">
    <source>
        <dbReference type="EMBL" id="AEE49774.1"/>
    </source>
</evidence>
<dbReference type="STRING" id="760192.Halhy_1889"/>
<dbReference type="GO" id="GO:0005975">
    <property type="term" value="P:carbohydrate metabolic process"/>
    <property type="evidence" value="ECO:0007669"/>
    <property type="project" value="InterPro"/>
</dbReference>
<organism evidence="2 3">
    <name type="scientific">Haliscomenobacter hydrossis (strain ATCC 27775 / DSM 1100 / LMG 10767 / O)</name>
    <dbReference type="NCBI Taxonomy" id="760192"/>
    <lineage>
        <taxon>Bacteria</taxon>
        <taxon>Pseudomonadati</taxon>
        <taxon>Bacteroidota</taxon>
        <taxon>Saprospiria</taxon>
        <taxon>Saprospirales</taxon>
        <taxon>Haliscomenobacteraceae</taxon>
        <taxon>Haliscomenobacter</taxon>
    </lineage>
</organism>
<reference key="2">
    <citation type="submission" date="2011-04" db="EMBL/GenBank/DDBJ databases">
        <title>Complete sequence of chromosome of Haliscomenobacter hydrossis DSM 1100.</title>
        <authorList>
            <consortium name="US DOE Joint Genome Institute (JGI-PGF)"/>
            <person name="Lucas S."/>
            <person name="Han J."/>
            <person name="Lapidus A."/>
            <person name="Bruce D."/>
            <person name="Goodwin L."/>
            <person name="Pitluck S."/>
            <person name="Peters L."/>
            <person name="Kyrpides N."/>
            <person name="Mavromatis K."/>
            <person name="Ivanova N."/>
            <person name="Ovchinnikova G."/>
            <person name="Pagani I."/>
            <person name="Daligault H."/>
            <person name="Detter J.C."/>
            <person name="Han C."/>
            <person name="Land M."/>
            <person name="Hauser L."/>
            <person name="Markowitz V."/>
            <person name="Cheng J.-F."/>
            <person name="Hugenholtz P."/>
            <person name="Woyke T."/>
            <person name="Wu D."/>
            <person name="Verbarg S."/>
            <person name="Frueling A."/>
            <person name="Brambilla E."/>
            <person name="Klenk H.-P."/>
            <person name="Eisen J.A."/>
        </authorList>
    </citation>
    <scope>NUCLEOTIDE SEQUENCE</scope>
    <source>
        <strain>DSM 1100</strain>
    </source>
</reference>
<name>F4L594_HALH1</name>
<dbReference type="HOGENOM" id="CLU_046673_1_0_10"/>
<reference evidence="2 3" key="1">
    <citation type="journal article" date="2011" name="Stand. Genomic Sci.">
        <title>Complete genome sequence of Haliscomenobacter hydrossis type strain (O).</title>
        <authorList>
            <consortium name="US DOE Joint Genome Institute (JGI-PGF)"/>
            <person name="Daligault H."/>
            <person name="Lapidus A."/>
            <person name="Zeytun A."/>
            <person name="Nolan M."/>
            <person name="Lucas S."/>
            <person name="Del Rio T.G."/>
            <person name="Tice H."/>
            <person name="Cheng J.F."/>
            <person name="Tapia R."/>
            <person name="Han C."/>
            <person name="Goodwin L."/>
            <person name="Pitluck S."/>
            <person name="Liolios K."/>
            <person name="Pagani I."/>
            <person name="Ivanova N."/>
            <person name="Huntemann M."/>
            <person name="Mavromatis K."/>
            <person name="Mikhailova N."/>
            <person name="Pati A."/>
            <person name="Chen A."/>
            <person name="Palaniappan K."/>
            <person name="Land M."/>
            <person name="Hauser L."/>
            <person name="Brambilla E.M."/>
            <person name="Rohde M."/>
            <person name="Verbarg S."/>
            <person name="Goker M."/>
            <person name="Bristow J."/>
            <person name="Eisen J.A."/>
            <person name="Markowitz V."/>
            <person name="Hugenholtz P."/>
            <person name="Kyrpides N.C."/>
            <person name="Klenk H.P."/>
            <person name="Woyke T."/>
        </authorList>
    </citation>
    <scope>NUCLEOTIDE SEQUENCE [LARGE SCALE GENOMIC DNA]</scope>
    <source>
        <strain evidence="3">ATCC 27775 / DSM 1100 / LMG 10767 / O</strain>
    </source>
</reference>
<dbReference type="RefSeq" id="WP_013764327.1">
    <property type="nucleotide sequence ID" value="NC_015510.1"/>
</dbReference>
<proteinExistence type="predicted"/>
<dbReference type="AlphaFoldDB" id="F4L594"/>
<evidence type="ECO:0000259" key="1">
    <source>
        <dbReference type="Pfam" id="PF23019"/>
    </source>
</evidence>
<accession>F4L594</accession>
<dbReference type="Proteomes" id="UP000008461">
    <property type="component" value="Chromosome"/>
</dbReference>